<organism evidence="1 2">
    <name type="scientific">Curtobacterium pusillum</name>
    <dbReference type="NCBI Taxonomy" id="69373"/>
    <lineage>
        <taxon>Bacteria</taxon>
        <taxon>Bacillati</taxon>
        <taxon>Actinomycetota</taxon>
        <taxon>Actinomycetes</taxon>
        <taxon>Micrococcales</taxon>
        <taxon>Microbacteriaceae</taxon>
        <taxon>Curtobacterium</taxon>
    </lineage>
</organism>
<accession>A0ABX2M4R2</accession>
<proteinExistence type="predicted"/>
<gene>
    <name evidence="1" type="ORF">HP507_04575</name>
</gene>
<name>A0ABX2M4R2_9MICO</name>
<dbReference type="Proteomes" id="UP000573001">
    <property type="component" value="Unassembled WGS sequence"/>
</dbReference>
<keyword evidence="2" id="KW-1185">Reference proteome</keyword>
<sequence>MKDKNALLEAMPDAAKGATKVLGVAGTVLTLGSTWNDQWHEDEVDHPDWSDSRRTESAVTTTVIKGGTTVGAAAAGAWIGGAIGTALFPGVGTVVGGIVGSAIGGWLGGTGGEMLGDKLNDMYQGSDFAKGVHDVWKGIFG</sequence>
<evidence type="ECO:0008006" key="3">
    <source>
        <dbReference type="Google" id="ProtNLM"/>
    </source>
</evidence>
<dbReference type="RefSeq" id="WP_175350666.1">
    <property type="nucleotide sequence ID" value="NZ_BAAAWQ010000001.1"/>
</dbReference>
<evidence type="ECO:0000313" key="2">
    <source>
        <dbReference type="Proteomes" id="UP000573001"/>
    </source>
</evidence>
<reference evidence="1 2" key="1">
    <citation type="submission" date="2020-05" db="EMBL/GenBank/DDBJ databases">
        <title>Genome Sequencing of Type Strains.</title>
        <authorList>
            <person name="Lemaire J.F."/>
            <person name="Inderbitzin P."/>
            <person name="Gregorio O.A."/>
            <person name="Collins S.B."/>
            <person name="Wespe N."/>
            <person name="Knight-Connoni V."/>
        </authorList>
    </citation>
    <scope>NUCLEOTIDE SEQUENCE [LARGE SCALE GENOMIC DNA]</scope>
    <source>
        <strain evidence="1 2">ATCC 19096</strain>
    </source>
</reference>
<comment type="caution">
    <text evidence="1">The sequence shown here is derived from an EMBL/GenBank/DDBJ whole genome shotgun (WGS) entry which is preliminary data.</text>
</comment>
<evidence type="ECO:0000313" key="1">
    <source>
        <dbReference type="EMBL" id="NUU13110.1"/>
    </source>
</evidence>
<dbReference type="EMBL" id="JABMCE010000060">
    <property type="protein sequence ID" value="NUU13110.1"/>
    <property type="molecule type" value="Genomic_DNA"/>
</dbReference>
<dbReference type="PANTHER" id="PTHR21525">
    <property type="entry name" value="MOTILE SPERM PROTEIN"/>
    <property type="match status" value="1"/>
</dbReference>
<protein>
    <recommendedName>
        <fullName evidence="3">Glycine zipper domain-containing protein</fullName>
    </recommendedName>
</protein>
<dbReference type="PANTHER" id="PTHR21525:SF9">
    <property type="entry name" value="CHANNEL_COLICIN DOMAIN-CONTAINING PROTEIN"/>
    <property type="match status" value="1"/>
</dbReference>